<comment type="similarity">
    <text evidence="1">Belongs to the peptidase C1 family.</text>
</comment>
<dbReference type="SMART" id="SM00645">
    <property type="entry name" value="Pept_C1"/>
    <property type="match status" value="1"/>
</dbReference>
<dbReference type="InterPro" id="IPR000169">
    <property type="entry name" value="Pept_cys_AS"/>
</dbReference>
<evidence type="ECO:0000256" key="7">
    <source>
        <dbReference type="ARBA" id="ARBA00023157"/>
    </source>
</evidence>
<evidence type="ECO:0000259" key="10">
    <source>
        <dbReference type="SMART" id="SM00645"/>
    </source>
</evidence>
<dbReference type="SUPFAM" id="SSF54001">
    <property type="entry name" value="Cysteine proteinases"/>
    <property type="match status" value="1"/>
</dbReference>
<keyword evidence="4" id="KW-0378">Hydrolase</keyword>
<comment type="caution">
    <text evidence="11">The sequence shown here is derived from an EMBL/GenBank/DDBJ whole genome shotgun (WGS) entry which is preliminary data.</text>
</comment>
<evidence type="ECO:0000256" key="8">
    <source>
        <dbReference type="ARBA" id="ARBA00023180"/>
    </source>
</evidence>
<evidence type="ECO:0000256" key="4">
    <source>
        <dbReference type="ARBA" id="ARBA00022801"/>
    </source>
</evidence>
<dbReference type="InterPro" id="IPR025660">
    <property type="entry name" value="Pept_his_AS"/>
</dbReference>
<keyword evidence="7" id="KW-1015">Disulfide bond</keyword>
<feature type="domain" description="Peptidase C1A papain C-terminal" evidence="10">
    <location>
        <begin position="21"/>
        <end position="270"/>
    </location>
</feature>
<keyword evidence="8" id="KW-0325">Glycoprotein</keyword>
<dbReference type="PROSITE" id="PS00139">
    <property type="entry name" value="THIOL_PROTEASE_CYS"/>
    <property type="match status" value="1"/>
</dbReference>
<proteinExistence type="inferred from homology"/>
<name>A0A016T062_9BILA</name>
<dbReference type="InterPro" id="IPR000668">
    <property type="entry name" value="Peptidase_C1A_C"/>
</dbReference>
<dbReference type="InterPro" id="IPR038765">
    <property type="entry name" value="Papain-like_cys_pep_sf"/>
</dbReference>
<dbReference type="Pfam" id="PF00112">
    <property type="entry name" value="Peptidase_C1"/>
    <property type="match status" value="1"/>
</dbReference>
<dbReference type="FunFam" id="3.90.70.10:FF:000031">
    <property type="entry name" value="Cathepsin B"/>
    <property type="match status" value="1"/>
</dbReference>
<dbReference type="PANTHER" id="PTHR12411">
    <property type="entry name" value="CYSTEINE PROTEASE FAMILY C1-RELATED"/>
    <property type="match status" value="1"/>
</dbReference>
<comment type="function">
    <text evidence="9">Expression of the protease correlates with blood-feeding and suggests a role for the protease in blood digestion.</text>
</comment>
<organism evidence="11 12">
    <name type="scientific">Ancylostoma ceylanicum</name>
    <dbReference type="NCBI Taxonomy" id="53326"/>
    <lineage>
        <taxon>Eukaryota</taxon>
        <taxon>Metazoa</taxon>
        <taxon>Ecdysozoa</taxon>
        <taxon>Nematoda</taxon>
        <taxon>Chromadorea</taxon>
        <taxon>Rhabditida</taxon>
        <taxon>Rhabditina</taxon>
        <taxon>Rhabditomorpha</taxon>
        <taxon>Strongyloidea</taxon>
        <taxon>Ancylostomatidae</taxon>
        <taxon>Ancylostomatinae</taxon>
        <taxon>Ancylostoma</taxon>
    </lineage>
</organism>
<dbReference type="CDD" id="cd02620">
    <property type="entry name" value="Peptidase_C1A_CathepsinB"/>
    <property type="match status" value="1"/>
</dbReference>
<sequence length="273" mass="31489">MVGDERDKQGAYPVTVLIFLISRSFDARTYWPECKSIRMIRDQSECGSCWAVSSASAMSDELCVQSNGTIKLTLSDTDLLACCDDCGGCFGGWPSKAYKWAERAGVVTGGKYRQKNVCKPYVFYPCGEHEHEPYYGPCPEIWWPRPKCRRTCHYKYNKGYQEDKHFVKRSYYLPTNETSIRQEIFVNGPVVAIFHVYDDFLEYKKGIYVHKWGSDRGAHAVKIIGWGEEDNLKYWLISNSLNTDWGEDGFFRMLRGFDHCNIENLVYGGIMKI</sequence>
<dbReference type="Proteomes" id="UP000024635">
    <property type="component" value="Unassembled WGS sequence"/>
</dbReference>
<dbReference type="Gene3D" id="3.90.70.10">
    <property type="entry name" value="Cysteine proteinases"/>
    <property type="match status" value="1"/>
</dbReference>
<dbReference type="GO" id="GO:0008234">
    <property type="term" value="F:cysteine-type peptidase activity"/>
    <property type="evidence" value="ECO:0007669"/>
    <property type="project" value="UniProtKB-KW"/>
</dbReference>
<accession>A0A016T062</accession>
<gene>
    <name evidence="11" type="primary">Acey_s0154.g2994</name>
    <name evidence="11" type="ORF">Y032_0154g2994</name>
</gene>
<dbReference type="EMBL" id="JARK01001490">
    <property type="protein sequence ID" value="EYB96021.1"/>
    <property type="molecule type" value="Genomic_DNA"/>
</dbReference>
<dbReference type="GO" id="GO:0006508">
    <property type="term" value="P:proteolysis"/>
    <property type="evidence" value="ECO:0007669"/>
    <property type="project" value="UniProtKB-KW"/>
</dbReference>
<keyword evidence="5" id="KW-0788">Thiol protease</keyword>
<keyword evidence="3" id="KW-0732">Signal</keyword>
<keyword evidence="6" id="KW-0865">Zymogen</keyword>
<evidence type="ECO:0000256" key="6">
    <source>
        <dbReference type="ARBA" id="ARBA00023145"/>
    </source>
</evidence>
<evidence type="ECO:0000313" key="11">
    <source>
        <dbReference type="EMBL" id="EYB96021.1"/>
    </source>
</evidence>
<protein>
    <recommendedName>
        <fullName evidence="10">Peptidase C1A papain C-terminal domain-containing protein</fullName>
    </recommendedName>
</protein>
<evidence type="ECO:0000256" key="2">
    <source>
        <dbReference type="ARBA" id="ARBA00022670"/>
    </source>
</evidence>
<evidence type="ECO:0000256" key="5">
    <source>
        <dbReference type="ARBA" id="ARBA00022807"/>
    </source>
</evidence>
<evidence type="ECO:0000256" key="1">
    <source>
        <dbReference type="ARBA" id="ARBA00008455"/>
    </source>
</evidence>
<dbReference type="AlphaFoldDB" id="A0A016T062"/>
<evidence type="ECO:0000256" key="3">
    <source>
        <dbReference type="ARBA" id="ARBA00022729"/>
    </source>
</evidence>
<evidence type="ECO:0000313" key="12">
    <source>
        <dbReference type="Proteomes" id="UP000024635"/>
    </source>
</evidence>
<dbReference type="PROSITE" id="PS00639">
    <property type="entry name" value="THIOL_PROTEASE_HIS"/>
    <property type="match status" value="1"/>
</dbReference>
<evidence type="ECO:0000256" key="9">
    <source>
        <dbReference type="ARBA" id="ARBA00057399"/>
    </source>
</evidence>
<dbReference type="STRING" id="53326.A0A016T062"/>
<keyword evidence="2" id="KW-0645">Protease</keyword>
<dbReference type="InterPro" id="IPR013128">
    <property type="entry name" value="Peptidase_C1A"/>
</dbReference>
<dbReference type="OrthoDB" id="10058785at2759"/>
<keyword evidence="12" id="KW-1185">Reference proteome</keyword>
<reference evidence="12" key="1">
    <citation type="journal article" date="2015" name="Nat. Genet.">
        <title>The genome and transcriptome of the zoonotic hookworm Ancylostoma ceylanicum identify infection-specific gene families.</title>
        <authorList>
            <person name="Schwarz E.M."/>
            <person name="Hu Y."/>
            <person name="Antoshechkin I."/>
            <person name="Miller M.M."/>
            <person name="Sternberg P.W."/>
            <person name="Aroian R.V."/>
        </authorList>
    </citation>
    <scope>NUCLEOTIDE SEQUENCE</scope>
    <source>
        <strain evidence="12">HY135</strain>
    </source>
</reference>
<dbReference type="PRINTS" id="PR00705">
    <property type="entry name" value="PAPAIN"/>
</dbReference>